<sequence>MESLQGRNARGGSRADLTGLPVKDSSLYKPFTKLIQDRLAVSLTAAKILAVQGTQDQGIMKMEPKEEQAWEYKTRLHGNYSFSQEIFHQYSRQLCYQETSGPQEALS</sequence>
<comment type="caution">
    <text evidence="2">The sequence shown here is derived from an EMBL/GenBank/DDBJ whole genome shotgun (WGS) entry which is preliminary data.</text>
</comment>
<accession>A0A7J8GI99</accession>
<reference evidence="2 3" key="1">
    <citation type="journal article" date="2020" name="Nature">
        <title>Six reference-quality genomes reveal evolution of bat adaptations.</title>
        <authorList>
            <person name="Jebb D."/>
            <person name="Huang Z."/>
            <person name="Pippel M."/>
            <person name="Hughes G.M."/>
            <person name="Lavrichenko K."/>
            <person name="Devanna P."/>
            <person name="Winkler S."/>
            <person name="Jermiin L.S."/>
            <person name="Skirmuntt E.C."/>
            <person name="Katzourakis A."/>
            <person name="Burkitt-Gray L."/>
            <person name="Ray D.A."/>
            <person name="Sullivan K.A.M."/>
            <person name="Roscito J.G."/>
            <person name="Kirilenko B.M."/>
            <person name="Davalos L.M."/>
            <person name="Corthals A.P."/>
            <person name="Power M.L."/>
            <person name="Jones G."/>
            <person name="Ransome R.D."/>
            <person name="Dechmann D.K.N."/>
            <person name="Locatelli A.G."/>
            <person name="Puechmaille S.J."/>
            <person name="Fedrigo O."/>
            <person name="Jarvis E.D."/>
            <person name="Hiller M."/>
            <person name="Vernes S.C."/>
            <person name="Myers E.W."/>
            <person name="Teeling E.C."/>
        </authorList>
    </citation>
    <scope>NUCLEOTIDE SEQUENCE [LARGE SCALE GENOMIC DNA]</scope>
    <source>
        <strain evidence="2">MRouAeg1</strain>
        <tissue evidence="2">Muscle</tissue>
    </source>
</reference>
<dbReference type="Proteomes" id="UP000593571">
    <property type="component" value="Unassembled WGS sequence"/>
</dbReference>
<evidence type="ECO:0000313" key="3">
    <source>
        <dbReference type="Proteomes" id="UP000593571"/>
    </source>
</evidence>
<gene>
    <name evidence="2" type="ORF">HJG63_021051</name>
</gene>
<protein>
    <submittedName>
        <fullName evidence="2">Zinc finger protein 232</fullName>
    </submittedName>
</protein>
<organism evidence="2 3">
    <name type="scientific">Rousettus aegyptiacus</name>
    <name type="common">Egyptian fruit bat</name>
    <name type="synonym">Pteropus aegyptiacus</name>
    <dbReference type="NCBI Taxonomy" id="9407"/>
    <lineage>
        <taxon>Eukaryota</taxon>
        <taxon>Metazoa</taxon>
        <taxon>Chordata</taxon>
        <taxon>Craniata</taxon>
        <taxon>Vertebrata</taxon>
        <taxon>Euteleostomi</taxon>
        <taxon>Mammalia</taxon>
        <taxon>Eutheria</taxon>
        <taxon>Laurasiatheria</taxon>
        <taxon>Chiroptera</taxon>
        <taxon>Yinpterochiroptera</taxon>
        <taxon>Pteropodoidea</taxon>
        <taxon>Pteropodidae</taxon>
        <taxon>Rousettinae</taxon>
        <taxon>Rousettus</taxon>
    </lineage>
</organism>
<proteinExistence type="predicted"/>
<evidence type="ECO:0000313" key="2">
    <source>
        <dbReference type="EMBL" id="KAF6459844.1"/>
    </source>
</evidence>
<name>A0A7J8GI99_ROUAE</name>
<evidence type="ECO:0000256" key="1">
    <source>
        <dbReference type="SAM" id="MobiDB-lite"/>
    </source>
</evidence>
<feature type="region of interest" description="Disordered" evidence="1">
    <location>
        <begin position="1"/>
        <end position="21"/>
    </location>
</feature>
<keyword evidence="3" id="KW-1185">Reference proteome</keyword>
<dbReference type="AlphaFoldDB" id="A0A7J8GI99"/>
<dbReference type="EMBL" id="JACASE010000006">
    <property type="protein sequence ID" value="KAF6459844.1"/>
    <property type="molecule type" value="Genomic_DNA"/>
</dbReference>